<dbReference type="Gene3D" id="1.10.357.10">
    <property type="entry name" value="Tetracycline Repressor, domain 2"/>
    <property type="match status" value="1"/>
</dbReference>
<keyword evidence="2 4" id="KW-0238">DNA-binding</keyword>
<dbReference type="Proteomes" id="UP000640052">
    <property type="component" value="Unassembled WGS sequence"/>
</dbReference>
<evidence type="ECO:0000256" key="1">
    <source>
        <dbReference type="ARBA" id="ARBA00023015"/>
    </source>
</evidence>
<gene>
    <name evidence="6" type="ORF">Aph01nite_05710</name>
</gene>
<evidence type="ECO:0000256" key="2">
    <source>
        <dbReference type="ARBA" id="ARBA00023125"/>
    </source>
</evidence>
<keyword evidence="3" id="KW-0804">Transcription</keyword>
<reference evidence="6" key="1">
    <citation type="submission" date="2021-01" db="EMBL/GenBank/DDBJ databases">
        <title>Whole genome shotgun sequence of Acrocarpospora phusangensis NBRC 108782.</title>
        <authorList>
            <person name="Komaki H."/>
            <person name="Tamura T."/>
        </authorList>
    </citation>
    <scope>NUCLEOTIDE SEQUENCE</scope>
    <source>
        <strain evidence="6">NBRC 108782</strain>
    </source>
</reference>
<dbReference type="Pfam" id="PF21597">
    <property type="entry name" value="TetR_C_43"/>
    <property type="match status" value="1"/>
</dbReference>
<dbReference type="InterPro" id="IPR036271">
    <property type="entry name" value="Tet_transcr_reg_TetR-rel_C_sf"/>
</dbReference>
<dbReference type="InterPro" id="IPR050109">
    <property type="entry name" value="HTH-type_TetR-like_transc_reg"/>
</dbReference>
<evidence type="ECO:0000256" key="4">
    <source>
        <dbReference type="PROSITE-ProRule" id="PRU00335"/>
    </source>
</evidence>
<dbReference type="PRINTS" id="PR00455">
    <property type="entry name" value="HTHTETR"/>
</dbReference>
<dbReference type="InterPro" id="IPR049445">
    <property type="entry name" value="TetR_SbtR-like_C"/>
</dbReference>
<keyword evidence="7" id="KW-1185">Reference proteome</keyword>
<dbReference type="PANTHER" id="PTHR30055">
    <property type="entry name" value="HTH-TYPE TRANSCRIPTIONAL REGULATOR RUTR"/>
    <property type="match status" value="1"/>
</dbReference>
<dbReference type="RefSeq" id="WP_204039112.1">
    <property type="nucleotide sequence ID" value="NZ_BOOA01000003.1"/>
</dbReference>
<dbReference type="AlphaFoldDB" id="A0A919UI41"/>
<dbReference type="EMBL" id="BOOA01000003">
    <property type="protein sequence ID" value="GIH22261.1"/>
    <property type="molecule type" value="Genomic_DNA"/>
</dbReference>
<proteinExistence type="predicted"/>
<name>A0A919UI41_9ACTN</name>
<dbReference type="GO" id="GO:0003700">
    <property type="term" value="F:DNA-binding transcription factor activity"/>
    <property type="evidence" value="ECO:0007669"/>
    <property type="project" value="TreeGrafter"/>
</dbReference>
<evidence type="ECO:0000313" key="7">
    <source>
        <dbReference type="Proteomes" id="UP000640052"/>
    </source>
</evidence>
<dbReference type="InterPro" id="IPR001647">
    <property type="entry name" value="HTH_TetR"/>
</dbReference>
<keyword evidence="1" id="KW-0805">Transcription regulation</keyword>
<accession>A0A919UI41</accession>
<evidence type="ECO:0000259" key="5">
    <source>
        <dbReference type="PROSITE" id="PS50977"/>
    </source>
</evidence>
<evidence type="ECO:0000313" key="6">
    <source>
        <dbReference type="EMBL" id="GIH22261.1"/>
    </source>
</evidence>
<dbReference type="GO" id="GO:0000976">
    <property type="term" value="F:transcription cis-regulatory region binding"/>
    <property type="evidence" value="ECO:0007669"/>
    <property type="project" value="TreeGrafter"/>
</dbReference>
<comment type="caution">
    <text evidence="6">The sequence shown here is derived from an EMBL/GenBank/DDBJ whole genome shotgun (WGS) entry which is preliminary data.</text>
</comment>
<dbReference type="SUPFAM" id="SSF46689">
    <property type="entry name" value="Homeodomain-like"/>
    <property type="match status" value="1"/>
</dbReference>
<organism evidence="6 7">
    <name type="scientific">Acrocarpospora phusangensis</name>
    <dbReference type="NCBI Taxonomy" id="1070424"/>
    <lineage>
        <taxon>Bacteria</taxon>
        <taxon>Bacillati</taxon>
        <taxon>Actinomycetota</taxon>
        <taxon>Actinomycetes</taxon>
        <taxon>Streptosporangiales</taxon>
        <taxon>Streptosporangiaceae</taxon>
        <taxon>Acrocarpospora</taxon>
    </lineage>
</organism>
<dbReference type="PROSITE" id="PS50977">
    <property type="entry name" value="HTH_TETR_2"/>
    <property type="match status" value="1"/>
</dbReference>
<evidence type="ECO:0000256" key="3">
    <source>
        <dbReference type="ARBA" id="ARBA00023163"/>
    </source>
</evidence>
<sequence length="195" mass="20998">MTGTPPRARRADALRNRDRVLAAAVRAFTEHGPDASVNLIAKEAGVGIGTLYRHFPTREALIEAAYRNELAAVCDAAADLLAEEPPVEALRAWMHRFIDYMATKLGMAEALRTVIASGGDPYAQSRNLLTGAIARLLDAATAAGEIRDDANADDLLIGLSGIAMAAGDPERRDQAGRLIEFMIDALRYRPDRSGQ</sequence>
<dbReference type="Pfam" id="PF00440">
    <property type="entry name" value="TetR_N"/>
    <property type="match status" value="1"/>
</dbReference>
<dbReference type="InterPro" id="IPR009057">
    <property type="entry name" value="Homeodomain-like_sf"/>
</dbReference>
<feature type="DNA-binding region" description="H-T-H motif" evidence="4">
    <location>
        <begin position="36"/>
        <end position="55"/>
    </location>
</feature>
<dbReference type="SUPFAM" id="SSF48498">
    <property type="entry name" value="Tetracyclin repressor-like, C-terminal domain"/>
    <property type="match status" value="1"/>
</dbReference>
<dbReference type="PANTHER" id="PTHR30055:SF234">
    <property type="entry name" value="HTH-TYPE TRANSCRIPTIONAL REGULATOR BETI"/>
    <property type="match status" value="1"/>
</dbReference>
<protein>
    <submittedName>
        <fullName evidence="6">TetR family transcriptional regulator</fullName>
    </submittedName>
</protein>
<feature type="domain" description="HTH tetR-type" evidence="5">
    <location>
        <begin position="14"/>
        <end position="73"/>
    </location>
</feature>